<dbReference type="Proteomes" id="UP000032141">
    <property type="component" value="Chromosome C7"/>
</dbReference>
<evidence type="ECO:0000313" key="2">
    <source>
        <dbReference type="Proteomes" id="UP000032141"/>
    </source>
</evidence>
<dbReference type="EnsemblPlants" id="Bo7g109510.1">
    <property type="protein sequence ID" value="Bo7g109510.1"/>
    <property type="gene ID" value="Bo7g109510"/>
</dbReference>
<reference evidence="1 2" key="1">
    <citation type="journal article" date="2014" name="Genome Biol.">
        <title>Transcriptome and methylome profiling reveals relics of genome dominance in the mesopolyploid Brassica oleracea.</title>
        <authorList>
            <person name="Parkin I.A."/>
            <person name="Koh C."/>
            <person name="Tang H."/>
            <person name="Robinson S.J."/>
            <person name="Kagale S."/>
            <person name="Clarke W.E."/>
            <person name="Town C.D."/>
            <person name="Nixon J."/>
            <person name="Krishnakumar V."/>
            <person name="Bidwell S.L."/>
            <person name="Denoeud F."/>
            <person name="Belcram H."/>
            <person name="Links M.G."/>
            <person name="Just J."/>
            <person name="Clarke C."/>
            <person name="Bender T."/>
            <person name="Huebert T."/>
            <person name="Mason A.S."/>
            <person name="Pires J.C."/>
            <person name="Barker G."/>
            <person name="Moore J."/>
            <person name="Walley P.G."/>
            <person name="Manoli S."/>
            <person name="Batley J."/>
            <person name="Edwards D."/>
            <person name="Nelson M.N."/>
            <person name="Wang X."/>
            <person name="Paterson A.H."/>
            <person name="King G."/>
            <person name="Bancroft I."/>
            <person name="Chalhoub B."/>
            <person name="Sharpe A.G."/>
        </authorList>
    </citation>
    <scope>NUCLEOTIDE SEQUENCE</scope>
    <source>
        <strain evidence="1 2">cv. TO1000</strain>
    </source>
</reference>
<accession>A0A0D3DFV2</accession>
<dbReference type="Gramene" id="Bo7g109510.1">
    <property type="protein sequence ID" value="Bo7g109510.1"/>
    <property type="gene ID" value="Bo7g109510"/>
</dbReference>
<dbReference type="eggNOG" id="KOG1192">
    <property type="taxonomic scope" value="Eukaryota"/>
</dbReference>
<keyword evidence="2" id="KW-1185">Reference proteome</keyword>
<protein>
    <submittedName>
        <fullName evidence="1">Uncharacterized protein</fullName>
    </submittedName>
</protein>
<organism evidence="1 2">
    <name type="scientific">Brassica oleracea var. oleracea</name>
    <dbReference type="NCBI Taxonomy" id="109376"/>
    <lineage>
        <taxon>Eukaryota</taxon>
        <taxon>Viridiplantae</taxon>
        <taxon>Streptophyta</taxon>
        <taxon>Embryophyta</taxon>
        <taxon>Tracheophyta</taxon>
        <taxon>Spermatophyta</taxon>
        <taxon>Magnoliopsida</taxon>
        <taxon>eudicotyledons</taxon>
        <taxon>Gunneridae</taxon>
        <taxon>Pentapetalae</taxon>
        <taxon>rosids</taxon>
        <taxon>malvids</taxon>
        <taxon>Brassicales</taxon>
        <taxon>Brassicaceae</taxon>
        <taxon>Brassiceae</taxon>
        <taxon>Brassica</taxon>
    </lineage>
</organism>
<name>A0A0D3DFV2_BRAOL</name>
<dbReference type="HOGENOM" id="CLU_925442_0_0_1"/>
<evidence type="ECO:0000313" key="1">
    <source>
        <dbReference type="EnsemblPlants" id="Bo7g109510.1"/>
    </source>
</evidence>
<proteinExistence type="predicted"/>
<sequence>MSFYKLVSNNKRVDRKLPNKKQLQFKLVPNIHVYRTIADPKSRVEIVCAEQVVCLCVRQAMMMLRKRAGTDDLMDLKLLTMYRDAGEAMSHTSTVMELEDAGPSLRLDACDDGVEIVYAAPLNSPSLSLFFGNGGVRVRARCLGYAENSYGMTIRNGADPNIATPLGREESPEIHHCAREIHREEAVSISCVSLLRKLQNTHSFRDLGDSSGSGAIRSRVSLVLSENSDGESLFVQRLRDPEMARALELRIDYVAANGDVVKAEEIAGAVRSLTDGEDTPKKRVKEMAEAARMARLYGGGD</sequence>
<dbReference type="AlphaFoldDB" id="A0A0D3DFV2"/>
<reference evidence="1" key="2">
    <citation type="submission" date="2015-03" db="UniProtKB">
        <authorList>
            <consortium name="EnsemblPlants"/>
        </authorList>
    </citation>
    <scope>IDENTIFICATION</scope>
</reference>